<keyword evidence="2 5" id="KW-0445">Lipid transport</keyword>
<keyword evidence="1 5" id="KW-0813">Transport</keyword>
<evidence type="ECO:0000256" key="3">
    <source>
        <dbReference type="ARBA" id="ARBA00023121"/>
    </source>
</evidence>
<dbReference type="AlphaFoldDB" id="A0A7R8D4E4"/>
<evidence type="ECO:0000313" key="6">
    <source>
        <dbReference type="EMBL" id="CAF3024763.1"/>
    </source>
</evidence>
<dbReference type="Gene3D" id="1.10.287.2720">
    <property type="match status" value="1"/>
</dbReference>
<dbReference type="OrthoDB" id="14833at2759"/>
<gene>
    <name evidence="6" type="ORF">LSAA_14234</name>
</gene>
<dbReference type="GO" id="GO:0016020">
    <property type="term" value="C:membrane"/>
    <property type="evidence" value="ECO:0007669"/>
    <property type="project" value="TreeGrafter"/>
</dbReference>
<proteinExistence type="inferred from homology"/>
<evidence type="ECO:0000256" key="4">
    <source>
        <dbReference type="RuleBase" id="RU003844"/>
    </source>
</evidence>
<dbReference type="FunFam" id="2.40.160.120:FF:000002">
    <property type="entry name" value="Oxysterol-binding protein"/>
    <property type="match status" value="1"/>
</dbReference>
<dbReference type="SUPFAM" id="SSF144000">
    <property type="entry name" value="Oxysterol-binding protein-like"/>
    <property type="match status" value="1"/>
</dbReference>
<dbReference type="PROSITE" id="PS01013">
    <property type="entry name" value="OSBP"/>
    <property type="match status" value="1"/>
</dbReference>
<dbReference type="SMART" id="SM00233">
    <property type="entry name" value="PH"/>
    <property type="match status" value="1"/>
</dbReference>
<dbReference type="GO" id="GO:0006869">
    <property type="term" value="P:lipid transport"/>
    <property type="evidence" value="ECO:0007669"/>
    <property type="project" value="UniProtKB-KW"/>
</dbReference>
<dbReference type="FunFam" id="1.10.287.2720:FF:000001">
    <property type="entry name" value="Oxysterol-binding OBPalpha"/>
    <property type="match status" value="1"/>
</dbReference>
<dbReference type="SUPFAM" id="SSF50729">
    <property type="entry name" value="PH domain-like"/>
    <property type="match status" value="1"/>
</dbReference>
<evidence type="ECO:0000313" key="7">
    <source>
        <dbReference type="Proteomes" id="UP000675881"/>
    </source>
</evidence>
<dbReference type="Proteomes" id="UP000675881">
    <property type="component" value="Chromosome 8"/>
</dbReference>
<dbReference type="GO" id="GO:0032934">
    <property type="term" value="F:sterol binding"/>
    <property type="evidence" value="ECO:0007669"/>
    <property type="project" value="TreeGrafter"/>
</dbReference>
<dbReference type="Gene3D" id="2.30.29.30">
    <property type="entry name" value="Pleckstrin-homology domain (PH domain)/Phosphotyrosine-binding domain (PTB)"/>
    <property type="match status" value="1"/>
</dbReference>
<dbReference type="PANTHER" id="PTHR10972">
    <property type="entry name" value="OXYSTEROL-BINDING PROTEIN-RELATED"/>
    <property type="match status" value="1"/>
</dbReference>
<dbReference type="GO" id="GO:0005794">
    <property type="term" value="C:Golgi apparatus"/>
    <property type="evidence" value="ECO:0007669"/>
    <property type="project" value="TreeGrafter"/>
</dbReference>
<keyword evidence="3" id="KW-0446">Lipid-binding</keyword>
<dbReference type="PANTHER" id="PTHR10972:SF200">
    <property type="entry name" value="OXYSTEROL-BINDING PROTEIN-RELATED PROTEIN 9"/>
    <property type="match status" value="1"/>
</dbReference>
<dbReference type="PROSITE" id="PS50003">
    <property type="entry name" value="PH_DOMAIN"/>
    <property type="match status" value="1"/>
</dbReference>
<dbReference type="Gene3D" id="2.40.160.120">
    <property type="match status" value="1"/>
</dbReference>
<dbReference type="InterPro" id="IPR001849">
    <property type="entry name" value="PH_domain"/>
</dbReference>
<evidence type="ECO:0000256" key="2">
    <source>
        <dbReference type="ARBA" id="ARBA00023055"/>
    </source>
</evidence>
<dbReference type="EMBL" id="HG994587">
    <property type="protein sequence ID" value="CAF3024763.1"/>
    <property type="molecule type" value="Genomic_DNA"/>
</dbReference>
<organism evidence="6 7">
    <name type="scientific">Lepeophtheirus salmonis</name>
    <name type="common">Salmon louse</name>
    <name type="synonym">Caligus salmonis</name>
    <dbReference type="NCBI Taxonomy" id="72036"/>
    <lineage>
        <taxon>Eukaryota</taxon>
        <taxon>Metazoa</taxon>
        <taxon>Ecdysozoa</taxon>
        <taxon>Arthropoda</taxon>
        <taxon>Crustacea</taxon>
        <taxon>Multicrustacea</taxon>
        <taxon>Hexanauplia</taxon>
        <taxon>Copepoda</taxon>
        <taxon>Siphonostomatoida</taxon>
        <taxon>Caligidae</taxon>
        <taxon>Lepeophtheirus</taxon>
    </lineage>
</organism>
<evidence type="ECO:0000256" key="5">
    <source>
        <dbReference type="RuleBase" id="RU003845"/>
    </source>
</evidence>
<dbReference type="GO" id="GO:0005829">
    <property type="term" value="C:cytosol"/>
    <property type="evidence" value="ECO:0007669"/>
    <property type="project" value="TreeGrafter"/>
</dbReference>
<reference evidence="6" key="1">
    <citation type="submission" date="2021-02" db="EMBL/GenBank/DDBJ databases">
        <authorList>
            <person name="Bekaert M."/>
        </authorList>
    </citation>
    <scope>NUCLEOTIDE SEQUENCE</scope>
    <source>
        <strain evidence="6">IoA-00</strain>
    </source>
</reference>
<accession>A0A7R8D4E4</accession>
<sequence length="588" mass="67233">MEDPRMIEGALSKWTNVMKGWQYRWFVLDANAGLFSYYTSKEKMSKGVRRGCVRLRGAMEKTFHFQANDAEERERWIRALEELAETDCYLQLMLDRMDKLKSLKGGEDEEVDNLLKKADNMTESIKHAIVLLQITKNAILPQSAGKECPKIIQKDSVVSDEVDNQGNQERAYRVGKEGLLIANSDFYDAEDNHQVEEPKSQGVFKENPTLKVNEDNTENDLENDDYDYDSLYSIVDESDSGEMDMKSHGSVISHLLERRSLLEMYSDFFAHPDLFIDIAEKSTPEDRMVAVLKWYLSSFHAGRRSSIAKKPYNPIIGETFYCHWDLPHSGTGNKLSENDPLPWCKDNNLVFVAEQVSHHPPISAFYAEHIKKRISVNAHIYTKSSFLGMSIAVHNVGQGSVKLLDYGEEYVATFPTGYGRSILTVPWIELGGKVSITCVQTNYTANIDFKCKPFFSSDVNKVFAEVISPTAKKPILKVDGEWNGRMNCKWVSGKSEVFIDVNEMPIVPKVCKSIFQQKRNESRRMWKDVTRHLKEGDIDKATAAKFSLEQKQRENAAARKANSVEWETKLFKKVGENWQFNNSLSKRV</sequence>
<dbReference type="InterPro" id="IPR000648">
    <property type="entry name" value="Oxysterol-bd"/>
</dbReference>
<dbReference type="InterPro" id="IPR037239">
    <property type="entry name" value="OSBP_sf"/>
</dbReference>
<dbReference type="Pfam" id="PF01237">
    <property type="entry name" value="Oxysterol_BP"/>
    <property type="match status" value="1"/>
</dbReference>
<evidence type="ECO:0000256" key="1">
    <source>
        <dbReference type="ARBA" id="ARBA00022448"/>
    </source>
</evidence>
<name>A0A7R8D4E4_LEPSM</name>
<protein>
    <recommendedName>
        <fullName evidence="5">Oxysterol-binding protein</fullName>
    </recommendedName>
</protein>
<comment type="similarity">
    <text evidence="4">Belongs to the OSBP family.</text>
</comment>
<dbReference type="InterPro" id="IPR011993">
    <property type="entry name" value="PH-like_dom_sf"/>
</dbReference>
<keyword evidence="7" id="KW-1185">Reference proteome</keyword>
<dbReference type="Gene3D" id="3.30.70.3490">
    <property type="match status" value="1"/>
</dbReference>
<dbReference type="InterPro" id="IPR018494">
    <property type="entry name" value="Oxysterol-bd_CS"/>
</dbReference>